<evidence type="ECO:0000256" key="1">
    <source>
        <dbReference type="ARBA" id="ARBA00010457"/>
    </source>
</evidence>
<evidence type="ECO:0000256" key="5">
    <source>
        <dbReference type="ARBA" id="ARBA00023002"/>
    </source>
</evidence>
<evidence type="ECO:0000256" key="6">
    <source>
        <dbReference type="ARBA" id="ARBA00023008"/>
    </source>
</evidence>
<keyword evidence="6 9" id="KW-0186">Copper</keyword>
<evidence type="ECO:0000256" key="8">
    <source>
        <dbReference type="ARBA" id="ARBA00049204"/>
    </source>
</evidence>
<accession>A0A8J2NYK9</accession>
<sequence length="208" mass="21928">MTAIFTCGVIIATLFGNSLASGLDIISTPCCRAVSVLRPGPPGKNISGVIELHQEGSNRLVTITGQVHGLPPNSTHGFHIHESGDFRNIENPCLSTGPHYNPLSSVHGAPEKTARHVGDLGNIQADENGVATVNVTDSVVSLIGPYSVIGRAIVVHENIDDLGVNDGESKKTGNAGSRIACGIIGTVYEKPLEVRYIYGLYKLNSVLH</sequence>
<dbReference type="FunFam" id="2.60.40.200:FF:000003">
    <property type="entry name" value="Superoxide dismutase [Cu-Zn], chloroplastic"/>
    <property type="match status" value="1"/>
</dbReference>
<evidence type="ECO:0000256" key="9">
    <source>
        <dbReference type="RuleBase" id="RU000393"/>
    </source>
</evidence>
<dbReference type="EC" id="1.15.1.1" evidence="9"/>
<comment type="similarity">
    <text evidence="1 9">Belongs to the Cu-Zn superoxide dismutase family.</text>
</comment>
<reference evidence="12" key="1">
    <citation type="submission" date="2021-06" db="EMBL/GenBank/DDBJ databases">
        <authorList>
            <person name="Hodson N. C."/>
            <person name="Mongue J. A."/>
            <person name="Jaron S. K."/>
        </authorList>
    </citation>
    <scope>NUCLEOTIDE SEQUENCE</scope>
</reference>
<dbReference type="GO" id="GO:0005507">
    <property type="term" value="F:copper ion binding"/>
    <property type="evidence" value="ECO:0007669"/>
    <property type="project" value="InterPro"/>
</dbReference>
<keyword evidence="4" id="KW-0049">Antioxidant</keyword>
<proteinExistence type="inferred from homology"/>
<comment type="function">
    <text evidence="9">Destroys radicals which are normally produced within the cells and which are toxic to biological systems.</text>
</comment>
<feature type="signal peptide" evidence="10">
    <location>
        <begin position="1"/>
        <end position="20"/>
    </location>
</feature>
<feature type="chain" id="PRO_5035205648" description="Superoxide dismutase [Cu-Zn]" evidence="10">
    <location>
        <begin position="21"/>
        <end position="208"/>
    </location>
</feature>
<comment type="cofactor">
    <cofactor evidence="9">
        <name>Zn(2+)</name>
        <dbReference type="ChEBI" id="CHEBI:29105"/>
    </cofactor>
    <text evidence="9">Binds 1 zinc ion per subunit.</text>
</comment>
<dbReference type="GO" id="GO:0004784">
    <property type="term" value="F:superoxide dismutase activity"/>
    <property type="evidence" value="ECO:0007669"/>
    <property type="project" value="UniProtKB-EC"/>
</dbReference>
<comment type="catalytic activity">
    <reaction evidence="8 9">
        <text>2 superoxide + 2 H(+) = H2O2 + O2</text>
        <dbReference type="Rhea" id="RHEA:20696"/>
        <dbReference type="ChEBI" id="CHEBI:15378"/>
        <dbReference type="ChEBI" id="CHEBI:15379"/>
        <dbReference type="ChEBI" id="CHEBI:16240"/>
        <dbReference type="ChEBI" id="CHEBI:18421"/>
        <dbReference type="EC" id="1.15.1.1"/>
    </reaction>
</comment>
<dbReference type="EMBL" id="CAJVCH010052815">
    <property type="protein sequence ID" value="CAG7718354.1"/>
    <property type="molecule type" value="Genomic_DNA"/>
</dbReference>
<evidence type="ECO:0000313" key="13">
    <source>
        <dbReference type="Proteomes" id="UP000708208"/>
    </source>
</evidence>
<evidence type="ECO:0000256" key="3">
    <source>
        <dbReference type="ARBA" id="ARBA00022833"/>
    </source>
</evidence>
<evidence type="ECO:0000256" key="7">
    <source>
        <dbReference type="ARBA" id="ARBA00023157"/>
    </source>
</evidence>
<comment type="cofactor">
    <cofactor evidence="9">
        <name>Cu cation</name>
        <dbReference type="ChEBI" id="CHEBI:23378"/>
    </cofactor>
    <text evidence="9">Binds 1 copper ion per subunit.</text>
</comment>
<evidence type="ECO:0000313" key="12">
    <source>
        <dbReference type="EMBL" id="CAG7718354.1"/>
    </source>
</evidence>
<dbReference type="AlphaFoldDB" id="A0A8J2NYK9"/>
<evidence type="ECO:0000256" key="10">
    <source>
        <dbReference type="SAM" id="SignalP"/>
    </source>
</evidence>
<dbReference type="InterPro" id="IPR001424">
    <property type="entry name" value="SOD_Cu_Zn_dom"/>
</dbReference>
<dbReference type="Pfam" id="PF00080">
    <property type="entry name" value="Sod_Cu"/>
    <property type="match status" value="1"/>
</dbReference>
<keyword evidence="13" id="KW-1185">Reference proteome</keyword>
<keyword evidence="2 9" id="KW-0479">Metal-binding</keyword>
<dbReference type="PROSITE" id="PS00332">
    <property type="entry name" value="SOD_CU_ZN_2"/>
    <property type="match status" value="1"/>
</dbReference>
<dbReference type="OrthoDB" id="2015551at2759"/>
<name>A0A8J2NYK9_9HEXA</name>
<keyword evidence="10" id="KW-0732">Signal</keyword>
<organism evidence="12 13">
    <name type="scientific">Allacma fusca</name>
    <dbReference type="NCBI Taxonomy" id="39272"/>
    <lineage>
        <taxon>Eukaryota</taxon>
        <taxon>Metazoa</taxon>
        <taxon>Ecdysozoa</taxon>
        <taxon>Arthropoda</taxon>
        <taxon>Hexapoda</taxon>
        <taxon>Collembola</taxon>
        <taxon>Symphypleona</taxon>
        <taxon>Sminthuridae</taxon>
        <taxon>Allacma</taxon>
    </lineage>
</organism>
<keyword evidence="5 9" id="KW-0560">Oxidoreductase</keyword>
<evidence type="ECO:0000256" key="4">
    <source>
        <dbReference type="ARBA" id="ARBA00022862"/>
    </source>
</evidence>
<dbReference type="Proteomes" id="UP000708208">
    <property type="component" value="Unassembled WGS sequence"/>
</dbReference>
<dbReference type="InterPro" id="IPR024134">
    <property type="entry name" value="SOD_Cu/Zn_/chaperone"/>
</dbReference>
<evidence type="ECO:0000256" key="2">
    <source>
        <dbReference type="ARBA" id="ARBA00022723"/>
    </source>
</evidence>
<feature type="domain" description="Superoxide dismutase copper/zinc binding" evidence="11">
    <location>
        <begin position="47"/>
        <end position="184"/>
    </location>
</feature>
<dbReference type="InterPro" id="IPR018152">
    <property type="entry name" value="SOD_Cu/Zn_BS"/>
</dbReference>
<evidence type="ECO:0000259" key="11">
    <source>
        <dbReference type="Pfam" id="PF00080"/>
    </source>
</evidence>
<gene>
    <name evidence="12" type="ORF">AFUS01_LOCUS7749</name>
</gene>
<keyword evidence="3 9" id="KW-0862">Zinc</keyword>
<comment type="caution">
    <text evidence="12">The sequence shown here is derived from an EMBL/GenBank/DDBJ whole genome shotgun (WGS) entry which is preliminary data.</text>
</comment>
<protein>
    <recommendedName>
        <fullName evidence="9">Superoxide dismutase [Cu-Zn]</fullName>
        <ecNumber evidence="9">1.15.1.1</ecNumber>
    </recommendedName>
</protein>
<dbReference type="CDD" id="cd00305">
    <property type="entry name" value="Cu-Zn_Superoxide_Dismutase"/>
    <property type="match status" value="1"/>
</dbReference>
<dbReference type="PANTHER" id="PTHR10003">
    <property type="entry name" value="SUPEROXIDE DISMUTASE CU-ZN -RELATED"/>
    <property type="match status" value="1"/>
</dbReference>
<keyword evidence="7" id="KW-1015">Disulfide bond</keyword>